<proteinExistence type="predicted"/>
<accession>A0ABN9SM22</accession>
<dbReference type="Proteomes" id="UP001189429">
    <property type="component" value="Unassembled WGS sequence"/>
</dbReference>
<comment type="caution">
    <text evidence="2">The sequence shown here is derived from an EMBL/GenBank/DDBJ whole genome shotgun (WGS) entry which is preliminary data.</text>
</comment>
<dbReference type="EMBL" id="CAUYUJ010011892">
    <property type="protein sequence ID" value="CAK0832850.1"/>
    <property type="molecule type" value="Genomic_DNA"/>
</dbReference>
<evidence type="ECO:0000313" key="2">
    <source>
        <dbReference type="EMBL" id="CAK0832850.1"/>
    </source>
</evidence>
<sequence length="231" mass="25053">MDVTTVREVSWGAKCTTPEDVDARTEPPDGSATNAHHRSLESDWVGGVRDRLVRPATRITAATNAKPPHAPAMVAMSPLADPRGAVWPTENLDRKSNGTRGNMKVSESSNGYSPALQAVAMSSILNVKLLTYWTQYLNTPFESLNSSQHGVNSSTRGGSILVIASVCKHLHSLVIFLHSSDMFFSCDEVPSSPPHALICSMTFCTNSETMVSLLDTVSILCSYFVTVQFHI</sequence>
<evidence type="ECO:0000256" key="1">
    <source>
        <dbReference type="SAM" id="MobiDB-lite"/>
    </source>
</evidence>
<evidence type="ECO:0000313" key="3">
    <source>
        <dbReference type="Proteomes" id="UP001189429"/>
    </source>
</evidence>
<name>A0ABN9SM22_9DINO</name>
<reference evidence="2" key="1">
    <citation type="submission" date="2023-10" db="EMBL/GenBank/DDBJ databases">
        <authorList>
            <person name="Chen Y."/>
            <person name="Shah S."/>
            <person name="Dougan E. K."/>
            <person name="Thang M."/>
            <person name="Chan C."/>
        </authorList>
    </citation>
    <scope>NUCLEOTIDE SEQUENCE [LARGE SCALE GENOMIC DNA]</scope>
</reference>
<feature type="region of interest" description="Disordered" evidence="1">
    <location>
        <begin position="88"/>
        <end position="109"/>
    </location>
</feature>
<organism evidence="2 3">
    <name type="scientific">Prorocentrum cordatum</name>
    <dbReference type="NCBI Taxonomy" id="2364126"/>
    <lineage>
        <taxon>Eukaryota</taxon>
        <taxon>Sar</taxon>
        <taxon>Alveolata</taxon>
        <taxon>Dinophyceae</taxon>
        <taxon>Prorocentrales</taxon>
        <taxon>Prorocentraceae</taxon>
        <taxon>Prorocentrum</taxon>
    </lineage>
</organism>
<feature type="region of interest" description="Disordered" evidence="1">
    <location>
        <begin position="1"/>
        <end position="40"/>
    </location>
</feature>
<protein>
    <submittedName>
        <fullName evidence="2">Uncharacterized protein</fullName>
    </submittedName>
</protein>
<keyword evidence="3" id="KW-1185">Reference proteome</keyword>
<gene>
    <name evidence="2" type="ORF">PCOR1329_LOCUS30728</name>
</gene>